<proteinExistence type="predicted"/>
<dbReference type="EMBL" id="JACHLI010000024">
    <property type="protein sequence ID" value="MBB4866108.1"/>
    <property type="molecule type" value="Genomic_DNA"/>
</dbReference>
<organism evidence="1 2">
    <name type="scientific">Pseudomonas nitroreducens</name>
    <dbReference type="NCBI Taxonomy" id="46680"/>
    <lineage>
        <taxon>Bacteria</taxon>
        <taxon>Pseudomonadati</taxon>
        <taxon>Pseudomonadota</taxon>
        <taxon>Gammaproteobacteria</taxon>
        <taxon>Pseudomonadales</taxon>
        <taxon>Pseudomonadaceae</taxon>
        <taxon>Pseudomonas</taxon>
    </lineage>
</organism>
<name>A0A7W7P2N5_PSENT</name>
<dbReference type="AlphaFoldDB" id="A0A7W7P2N5"/>
<evidence type="ECO:0000313" key="1">
    <source>
        <dbReference type="EMBL" id="MBB4866108.1"/>
    </source>
</evidence>
<gene>
    <name evidence="1" type="ORF">HNP46_005013</name>
</gene>
<evidence type="ECO:0000313" key="2">
    <source>
        <dbReference type="Proteomes" id="UP000566995"/>
    </source>
</evidence>
<dbReference type="RefSeq" id="WP_184594280.1">
    <property type="nucleotide sequence ID" value="NZ_JACHLI010000024.1"/>
</dbReference>
<dbReference type="Proteomes" id="UP000566995">
    <property type="component" value="Unassembled WGS sequence"/>
</dbReference>
<reference evidence="1 2" key="1">
    <citation type="submission" date="2020-08" db="EMBL/GenBank/DDBJ databases">
        <title>Functional genomics of gut bacteria from endangered species of beetles.</title>
        <authorList>
            <person name="Carlos-Shanley C."/>
        </authorList>
    </citation>
    <scope>NUCLEOTIDE SEQUENCE [LARGE SCALE GENOMIC DNA]</scope>
    <source>
        <strain evidence="1 2">S00179</strain>
    </source>
</reference>
<comment type="caution">
    <text evidence="1">The sequence shown here is derived from an EMBL/GenBank/DDBJ whole genome shotgun (WGS) entry which is preliminary data.</text>
</comment>
<protein>
    <submittedName>
        <fullName evidence="1">Uncharacterized protein</fullName>
    </submittedName>
</protein>
<accession>A0A7W7P2N5</accession>
<sequence length="216" mass="22332">MATSHFSTTSLKHRCVTLFPLLAITVALGCVIALFNTGPADALPKNASSISLNTSLSSAPIFSDATGDAAQHVDDYLQSIDTAMSNGAAVLRGGDGKSVAAQSRYFNALVNAGYAQFGSSYYDPLGSCGVAGSSARHLWHVQIRAVSGETNIAAEVAKARTTLQHDRQACLDAVRPTLLDSLAWAPDVLASPSLVPSWAAAGPWPESAAEGSATNL</sequence>